<reference evidence="1 2" key="1">
    <citation type="submission" date="2019-05" db="EMBL/GenBank/DDBJ databases">
        <title>Emergence of the Ug99 lineage of the wheat stem rust pathogen through somatic hybridization.</title>
        <authorList>
            <person name="Li F."/>
            <person name="Upadhyaya N.M."/>
            <person name="Sperschneider J."/>
            <person name="Matny O."/>
            <person name="Nguyen-Phuc H."/>
            <person name="Mago R."/>
            <person name="Raley C."/>
            <person name="Miller M.E."/>
            <person name="Silverstein K.A.T."/>
            <person name="Henningsen E."/>
            <person name="Hirsch C.D."/>
            <person name="Visser B."/>
            <person name="Pretorius Z.A."/>
            <person name="Steffenson B.J."/>
            <person name="Schwessinger B."/>
            <person name="Dodds P.N."/>
            <person name="Figueroa M."/>
        </authorList>
    </citation>
    <scope>NUCLEOTIDE SEQUENCE [LARGE SCALE GENOMIC DNA]</scope>
    <source>
        <strain evidence="1 2">Ug99</strain>
    </source>
</reference>
<sequence length="56" mass="6366">MYSKKALGDATNWDSGRAVTQPIINQYGPTSQRPRELDLFSSSAAHPVRSIRFRTW</sequence>
<evidence type="ECO:0000313" key="2">
    <source>
        <dbReference type="Proteomes" id="UP000325313"/>
    </source>
</evidence>
<dbReference type="AlphaFoldDB" id="A0A5B0MQG7"/>
<accession>A0A5B0MQG7</accession>
<comment type="caution">
    <text evidence="1">The sequence shown here is derived from an EMBL/GenBank/DDBJ whole genome shotgun (WGS) entry which is preliminary data.</text>
</comment>
<dbReference type="Proteomes" id="UP000325313">
    <property type="component" value="Unassembled WGS sequence"/>
</dbReference>
<gene>
    <name evidence="1" type="ORF">PGTUg99_015254</name>
</gene>
<dbReference type="EMBL" id="VDEP01000447">
    <property type="protein sequence ID" value="KAA1078782.1"/>
    <property type="molecule type" value="Genomic_DNA"/>
</dbReference>
<evidence type="ECO:0000313" key="1">
    <source>
        <dbReference type="EMBL" id="KAA1078782.1"/>
    </source>
</evidence>
<protein>
    <submittedName>
        <fullName evidence="1">Uncharacterized protein</fullName>
    </submittedName>
</protein>
<name>A0A5B0MQG7_PUCGR</name>
<proteinExistence type="predicted"/>
<organism evidence="1 2">
    <name type="scientific">Puccinia graminis f. sp. tritici</name>
    <dbReference type="NCBI Taxonomy" id="56615"/>
    <lineage>
        <taxon>Eukaryota</taxon>
        <taxon>Fungi</taxon>
        <taxon>Dikarya</taxon>
        <taxon>Basidiomycota</taxon>
        <taxon>Pucciniomycotina</taxon>
        <taxon>Pucciniomycetes</taxon>
        <taxon>Pucciniales</taxon>
        <taxon>Pucciniaceae</taxon>
        <taxon>Puccinia</taxon>
    </lineage>
</organism>